<dbReference type="Pfam" id="PF26054">
    <property type="entry name" value="PHD_G2E3"/>
    <property type="match status" value="1"/>
</dbReference>
<feature type="compositionally biased region" description="Polar residues" evidence="10">
    <location>
        <begin position="442"/>
        <end position="459"/>
    </location>
</feature>
<dbReference type="SUPFAM" id="SSF57903">
    <property type="entry name" value="FYVE/PHD zinc finger"/>
    <property type="match status" value="1"/>
</dbReference>
<evidence type="ECO:0000256" key="3">
    <source>
        <dbReference type="ARBA" id="ARBA00022679"/>
    </source>
</evidence>
<feature type="compositionally biased region" description="Low complexity" evidence="10">
    <location>
        <begin position="525"/>
        <end position="537"/>
    </location>
</feature>
<dbReference type="Pfam" id="PF13771">
    <property type="entry name" value="zf-HC5HC2H"/>
    <property type="match status" value="1"/>
</dbReference>
<evidence type="ECO:0000256" key="5">
    <source>
        <dbReference type="ARBA" id="ARBA00022771"/>
    </source>
</evidence>
<evidence type="ECO:0000313" key="13">
    <source>
        <dbReference type="Ensembl" id="ENSTGUP00000014963.2"/>
    </source>
</evidence>
<dbReference type="PANTHER" id="PTHR12420">
    <property type="entry name" value="PHD FINGER PROTEIN"/>
    <property type="match status" value="1"/>
</dbReference>
<dbReference type="GeneTree" id="ENSGT00950000182865"/>
<protein>
    <recommendedName>
        <fullName evidence="15">PHD-type domain-containing protein</fullName>
    </recommendedName>
</protein>
<evidence type="ECO:0000256" key="2">
    <source>
        <dbReference type="ARBA" id="ARBA00004906"/>
    </source>
</evidence>
<dbReference type="InterPro" id="IPR011011">
    <property type="entry name" value="Znf_FYVE_PHD"/>
</dbReference>
<dbReference type="InterPro" id="IPR001841">
    <property type="entry name" value="Znf_RING"/>
</dbReference>
<evidence type="ECO:0000313" key="14">
    <source>
        <dbReference type="Proteomes" id="UP000007754"/>
    </source>
</evidence>
<keyword evidence="3" id="KW-0808">Transferase</keyword>
<dbReference type="STRING" id="59729.ENSTGUP00000014963"/>
<dbReference type="InterPro" id="IPR042013">
    <property type="entry name" value="PHF7/G2E3_ePHD"/>
</dbReference>
<dbReference type="GO" id="GO:0005634">
    <property type="term" value="C:nucleus"/>
    <property type="evidence" value="ECO:0007669"/>
    <property type="project" value="TreeGrafter"/>
</dbReference>
<keyword evidence="7" id="KW-0862">Zinc</keyword>
<dbReference type="Ensembl" id="ENSTGUT00000015186.2">
    <property type="protein sequence ID" value="ENSTGUP00000014963.2"/>
    <property type="gene ID" value="ENSTGUG00000011432.2"/>
</dbReference>
<keyword evidence="6" id="KW-0833">Ubl conjugation pathway</keyword>
<keyword evidence="4" id="KW-0479">Metal-binding</keyword>
<organism evidence="13 14">
    <name type="scientific">Taeniopygia guttata</name>
    <name type="common">Zebra finch</name>
    <name type="synonym">Poephila guttata</name>
    <dbReference type="NCBI Taxonomy" id="59729"/>
    <lineage>
        <taxon>Eukaryota</taxon>
        <taxon>Metazoa</taxon>
        <taxon>Chordata</taxon>
        <taxon>Craniata</taxon>
        <taxon>Vertebrata</taxon>
        <taxon>Euteleostomi</taxon>
        <taxon>Archelosauria</taxon>
        <taxon>Archosauria</taxon>
        <taxon>Dinosauria</taxon>
        <taxon>Saurischia</taxon>
        <taxon>Theropoda</taxon>
        <taxon>Coelurosauria</taxon>
        <taxon>Aves</taxon>
        <taxon>Neognathae</taxon>
        <taxon>Neoaves</taxon>
        <taxon>Telluraves</taxon>
        <taxon>Australaves</taxon>
        <taxon>Passeriformes</taxon>
        <taxon>Passeroidea</taxon>
        <taxon>Estrildidae</taxon>
        <taxon>Estrildinae</taxon>
        <taxon>Taeniopygia</taxon>
    </lineage>
</organism>
<sequence>MSGGEMPVVLHKRRSRNSPSTSSGSNVAQPETVPKEKECMLCHQTQADTDICGDKRVKFKLCVHIYCQIFASGLYPQEDTGKFLVGDTRRIIKEAAKKSCFICCKMGASITCCGTGCDRTFHLPCAPHGQCVTQYFGAYRSFCWEHRPHQALQPRPSQDNTCSICLDTVENKISYKTMGCPACQDARFHRHCIQRLALHSGIGFRCPCCLNQDPFTMEMLIVGIRLPKRPPSWQSDQEVGPSDQRHGRCDATTCLCPGGREHVKADGPWQLWLCSSCTAEGTHQLCSSLGDSTCSWECSTCAATDTGSSGKSELVSTKISSQKLLRMFQSTVLLKSSSSISPQGQALKQHYPEEEIPSGTMDSPPAKPHRDEDEPAHSADTCKPSTSSQAASRLSQGECPVKSSSSSSCPRHTFKRGYPEEDNDSGISHGPPAKRRRIDNGLAQSAGESGPSTSRQAGSGLSEATLAANSQAAQRPRHPYRPPWIFHGSTTDNRSQPGPIRMRHVWRQQRRAKKPYSRLQKNQLKLSASPKPSSPSTSKHRETAK</sequence>
<feature type="domain" description="RING-type" evidence="11">
    <location>
        <begin position="162"/>
        <end position="209"/>
    </location>
</feature>
<dbReference type="InterPro" id="IPR051188">
    <property type="entry name" value="PHD-type_Zinc_Finger"/>
</dbReference>
<dbReference type="HOGENOM" id="CLU_055746_1_0_1"/>
<evidence type="ECO:0000256" key="9">
    <source>
        <dbReference type="PROSITE-ProRule" id="PRU00175"/>
    </source>
</evidence>
<keyword evidence="14" id="KW-1185">Reference proteome</keyword>
<dbReference type="PROSITE" id="PS51805">
    <property type="entry name" value="EPHD"/>
    <property type="match status" value="1"/>
</dbReference>
<dbReference type="GO" id="GO:0008270">
    <property type="term" value="F:zinc ion binding"/>
    <property type="evidence" value="ECO:0007669"/>
    <property type="project" value="UniProtKB-KW"/>
</dbReference>
<comment type="subcellular location">
    <subcellularLocation>
        <location evidence="1">Nucleus</location>
    </subcellularLocation>
</comment>
<evidence type="ECO:0000256" key="7">
    <source>
        <dbReference type="ARBA" id="ARBA00022833"/>
    </source>
</evidence>
<name>H0ZWG3_TAEGU</name>
<feature type="compositionally biased region" description="Basic residues" evidence="10">
    <location>
        <begin position="501"/>
        <end position="516"/>
    </location>
</feature>
<dbReference type="Gene3D" id="3.30.40.10">
    <property type="entry name" value="Zinc/RING finger domain, C3HC4 (zinc finger)"/>
    <property type="match status" value="2"/>
</dbReference>
<reference evidence="13 14" key="1">
    <citation type="journal article" date="2010" name="Nature">
        <title>The genome of a songbird.</title>
        <authorList>
            <person name="Warren W.C."/>
            <person name="Clayton D.F."/>
            <person name="Ellegren H."/>
            <person name="Arnold A.P."/>
            <person name="Hillier L.W."/>
            <person name="Kunstner A."/>
            <person name="Searle S."/>
            <person name="White S."/>
            <person name="Vilella A.J."/>
            <person name="Fairley S."/>
            <person name="Heger A."/>
            <person name="Kong L."/>
            <person name="Ponting C.P."/>
            <person name="Jarvis E.D."/>
            <person name="Mello C.V."/>
            <person name="Minx P."/>
            <person name="Lovell P."/>
            <person name="Velho T.A."/>
            <person name="Ferris M."/>
            <person name="Balakrishnan C.N."/>
            <person name="Sinha S."/>
            <person name="Blatti C."/>
            <person name="London S.E."/>
            <person name="Li Y."/>
            <person name="Lin Y.C."/>
            <person name="George J."/>
            <person name="Sweedler J."/>
            <person name="Southey B."/>
            <person name="Gunaratne P."/>
            <person name="Watson M."/>
            <person name="Nam K."/>
            <person name="Backstrom N."/>
            <person name="Smeds L."/>
            <person name="Nabholz B."/>
            <person name="Itoh Y."/>
            <person name="Whitney O."/>
            <person name="Pfenning A.R."/>
            <person name="Howard J."/>
            <person name="Volker M."/>
            <person name="Skinner B.M."/>
            <person name="Griffin D.K."/>
            <person name="Ye L."/>
            <person name="McLaren W.M."/>
            <person name="Flicek P."/>
            <person name="Quesada V."/>
            <person name="Velasco G."/>
            <person name="Lopez-Otin C."/>
            <person name="Puente X.S."/>
            <person name="Olender T."/>
            <person name="Lancet D."/>
            <person name="Smit A.F."/>
            <person name="Hubley R."/>
            <person name="Konkel M.K."/>
            <person name="Walker J.A."/>
            <person name="Batzer M.A."/>
            <person name="Gu W."/>
            <person name="Pollock D.D."/>
            <person name="Chen L."/>
            <person name="Cheng Z."/>
            <person name="Eichler E.E."/>
            <person name="Stapley J."/>
            <person name="Slate J."/>
            <person name="Ekblom R."/>
            <person name="Birkhead T."/>
            <person name="Burke T."/>
            <person name="Burt D."/>
            <person name="Scharff C."/>
            <person name="Adam I."/>
            <person name="Richard H."/>
            <person name="Sultan M."/>
            <person name="Soldatov A."/>
            <person name="Lehrach H."/>
            <person name="Edwards S.V."/>
            <person name="Yang S.P."/>
            <person name="Li X."/>
            <person name="Graves T."/>
            <person name="Fulton L."/>
            <person name="Nelson J."/>
            <person name="Chinwalla A."/>
            <person name="Hou S."/>
            <person name="Mardis E.R."/>
            <person name="Wilson R.K."/>
        </authorList>
    </citation>
    <scope>NUCLEOTIDE SEQUENCE [LARGE SCALE GENOMIC DNA]</scope>
</reference>
<dbReference type="CDD" id="cd15669">
    <property type="entry name" value="ePHD_PHF7_G2E3_like"/>
    <property type="match status" value="1"/>
</dbReference>
<dbReference type="AlphaFoldDB" id="H0ZWG3"/>
<evidence type="ECO:0000259" key="12">
    <source>
        <dbReference type="PROSITE" id="PS51805"/>
    </source>
</evidence>
<dbReference type="InterPro" id="IPR034732">
    <property type="entry name" value="EPHD"/>
</dbReference>
<evidence type="ECO:0000256" key="8">
    <source>
        <dbReference type="ARBA" id="ARBA00023242"/>
    </source>
</evidence>
<keyword evidence="8" id="KW-0539">Nucleus</keyword>
<feature type="region of interest" description="Disordered" evidence="10">
    <location>
        <begin position="353"/>
        <end position="545"/>
    </location>
</feature>
<feature type="compositionally biased region" description="Polar residues" evidence="10">
    <location>
        <begin position="383"/>
        <end position="395"/>
    </location>
</feature>
<reference evidence="13" key="2">
    <citation type="submission" date="2025-08" db="UniProtKB">
        <authorList>
            <consortium name="Ensembl"/>
        </authorList>
    </citation>
    <scope>IDENTIFICATION</scope>
</reference>
<reference evidence="13" key="3">
    <citation type="submission" date="2025-09" db="UniProtKB">
        <authorList>
            <consortium name="Ensembl"/>
        </authorList>
    </citation>
    <scope>IDENTIFICATION</scope>
</reference>
<dbReference type="Proteomes" id="UP000007754">
    <property type="component" value="Chromosome 6"/>
</dbReference>
<evidence type="ECO:0000256" key="1">
    <source>
        <dbReference type="ARBA" id="ARBA00004123"/>
    </source>
</evidence>
<dbReference type="PANTHER" id="PTHR12420:SF47">
    <property type="entry name" value="PHD FINGER PROTEIN 7"/>
    <property type="match status" value="1"/>
</dbReference>
<dbReference type="InterPro" id="IPR013083">
    <property type="entry name" value="Znf_RING/FYVE/PHD"/>
</dbReference>
<evidence type="ECO:0000256" key="10">
    <source>
        <dbReference type="SAM" id="MobiDB-lite"/>
    </source>
</evidence>
<proteinExistence type="predicted"/>
<evidence type="ECO:0008006" key="15">
    <source>
        <dbReference type="Google" id="ProtNLM"/>
    </source>
</evidence>
<dbReference type="PROSITE" id="PS50089">
    <property type="entry name" value="ZF_RING_2"/>
    <property type="match status" value="1"/>
</dbReference>
<feature type="domain" description="PHD-type" evidence="12">
    <location>
        <begin position="36"/>
        <end position="147"/>
    </location>
</feature>
<dbReference type="InParanoid" id="H0ZWG3"/>
<evidence type="ECO:0000256" key="4">
    <source>
        <dbReference type="ARBA" id="ARBA00022723"/>
    </source>
</evidence>
<feature type="compositionally biased region" description="Basic and acidic residues" evidence="10">
    <location>
        <begin position="368"/>
        <end position="377"/>
    </location>
</feature>
<feature type="region of interest" description="Disordered" evidence="10">
    <location>
        <begin position="1"/>
        <end position="32"/>
    </location>
</feature>
<evidence type="ECO:0000256" key="6">
    <source>
        <dbReference type="ARBA" id="ARBA00022786"/>
    </source>
</evidence>
<comment type="pathway">
    <text evidence="2">Protein modification; protein ubiquitination.</text>
</comment>
<evidence type="ECO:0000259" key="11">
    <source>
        <dbReference type="PROSITE" id="PS50089"/>
    </source>
</evidence>
<accession>H0ZWG3</accession>
<keyword evidence="5 9" id="KW-0863">Zinc-finger</keyword>
<dbReference type="InterPro" id="IPR059102">
    <property type="entry name" value="PHD_PHF7/G2E3-like"/>
</dbReference>